<proteinExistence type="predicted"/>
<keyword evidence="4" id="KW-0040">ANK repeat</keyword>
<keyword evidence="5" id="KW-0539">Nucleus</keyword>
<dbReference type="AlphaFoldDB" id="A0A9D4TPL2"/>
<accession>A0A9D4TPL2</accession>
<evidence type="ECO:0000256" key="3">
    <source>
        <dbReference type="ARBA" id="ARBA00022737"/>
    </source>
</evidence>
<evidence type="ECO:0000256" key="4">
    <source>
        <dbReference type="ARBA" id="ARBA00023043"/>
    </source>
</evidence>
<feature type="region of interest" description="Disordered" evidence="6">
    <location>
        <begin position="116"/>
        <end position="137"/>
    </location>
</feature>
<feature type="compositionally biased region" description="Basic and acidic residues" evidence="6">
    <location>
        <begin position="1"/>
        <end position="14"/>
    </location>
</feature>
<feature type="region of interest" description="Disordered" evidence="6">
    <location>
        <begin position="1"/>
        <end position="23"/>
    </location>
</feature>
<dbReference type="InterPro" id="IPR038753">
    <property type="entry name" value="NFKBIL1"/>
</dbReference>
<dbReference type="GO" id="GO:0043124">
    <property type="term" value="P:negative regulation of canonical NF-kappaB signal transduction"/>
    <property type="evidence" value="ECO:0007669"/>
    <property type="project" value="InterPro"/>
</dbReference>
<sequence length="249" mass="27750">MRPRSYDSEEERYKARQQAAQRGAAVRATASAAADLLGAYRARQQARRELEDGALRAKLEQQQGRHAGEWQTGDGWPDHSRLSGDDGGEARSRGWVRLVQQHEQCWQALEQRMPAASAEPAARQPCGSSSPSSTNTSGRLAFCDVPWPPLDSAAYLQGLIALQQQQQQRAVGQQRDEVRRAARRAYAHACLRWHPDKFVARWGPLLEDSDREAILHQVHELLQSINEAWGAKQREWATQPAATAAAAES</sequence>
<keyword evidence="8" id="KW-1185">Reference proteome</keyword>
<organism evidence="7 8">
    <name type="scientific">Chlorella vulgaris</name>
    <name type="common">Green alga</name>
    <dbReference type="NCBI Taxonomy" id="3077"/>
    <lineage>
        <taxon>Eukaryota</taxon>
        <taxon>Viridiplantae</taxon>
        <taxon>Chlorophyta</taxon>
        <taxon>core chlorophytes</taxon>
        <taxon>Trebouxiophyceae</taxon>
        <taxon>Chlorellales</taxon>
        <taxon>Chlorellaceae</taxon>
        <taxon>Chlorella clade</taxon>
        <taxon>Chlorella</taxon>
    </lineage>
</organism>
<name>A0A9D4TPL2_CHLVU</name>
<dbReference type="PANTHER" id="PTHR15263:SF1">
    <property type="entry name" value="NF-KAPPA-B INHIBITOR-LIKE PROTEIN 1"/>
    <property type="match status" value="1"/>
</dbReference>
<evidence type="ECO:0008006" key="9">
    <source>
        <dbReference type="Google" id="ProtNLM"/>
    </source>
</evidence>
<comment type="subcellular location">
    <subcellularLocation>
        <location evidence="1">Nucleus</location>
    </subcellularLocation>
</comment>
<feature type="region of interest" description="Disordered" evidence="6">
    <location>
        <begin position="60"/>
        <end position="89"/>
    </location>
</feature>
<keyword evidence="3" id="KW-0677">Repeat</keyword>
<reference evidence="7" key="2">
    <citation type="submission" date="2020-11" db="EMBL/GenBank/DDBJ databases">
        <authorList>
            <person name="Cecchin M."/>
            <person name="Marcolungo L."/>
            <person name="Rossato M."/>
            <person name="Girolomoni L."/>
            <person name="Cosentino E."/>
            <person name="Cuine S."/>
            <person name="Li-Beisson Y."/>
            <person name="Delledonne M."/>
            <person name="Ballottari M."/>
        </authorList>
    </citation>
    <scope>NUCLEOTIDE SEQUENCE</scope>
    <source>
        <strain evidence="7">211/11P</strain>
        <tissue evidence="7">Whole cell</tissue>
    </source>
</reference>
<gene>
    <name evidence="7" type="ORF">D9Q98_009386</name>
</gene>
<dbReference type="OrthoDB" id="567898at2759"/>
<evidence type="ECO:0000256" key="6">
    <source>
        <dbReference type="SAM" id="MobiDB-lite"/>
    </source>
</evidence>
<reference evidence="7" key="1">
    <citation type="journal article" date="2019" name="Plant J.">
        <title>Chlorella vulgaris genome assembly and annotation reveals the molecular basis for metabolic acclimation to high light conditions.</title>
        <authorList>
            <person name="Cecchin M."/>
            <person name="Marcolungo L."/>
            <person name="Rossato M."/>
            <person name="Girolomoni L."/>
            <person name="Cosentino E."/>
            <person name="Cuine S."/>
            <person name="Li-Beisson Y."/>
            <person name="Delledonne M."/>
            <person name="Ballottari M."/>
        </authorList>
    </citation>
    <scope>NUCLEOTIDE SEQUENCE</scope>
    <source>
        <strain evidence="7">211/11P</strain>
    </source>
</reference>
<feature type="compositionally biased region" description="Low complexity" evidence="6">
    <location>
        <begin position="128"/>
        <end position="137"/>
    </location>
</feature>
<feature type="compositionally biased region" description="Basic and acidic residues" evidence="6">
    <location>
        <begin position="76"/>
        <end position="89"/>
    </location>
</feature>
<dbReference type="EMBL" id="SIDB01000007">
    <property type="protein sequence ID" value="KAI3430982.1"/>
    <property type="molecule type" value="Genomic_DNA"/>
</dbReference>
<evidence type="ECO:0000256" key="5">
    <source>
        <dbReference type="ARBA" id="ARBA00023242"/>
    </source>
</evidence>
<comment type="caution">
    <text evidence="7">The sequence shown here is derived from an EMBL/GenBank/DDBJ whole genome shotgun (WGS) entry which is preliminary data.</text>
</comment>
<evidence type="ECO:0000256" key="1">
    <source>
        <dbReference type="ARBA" id="ARBA00004123"/>
    </source>
</evidence>
<evidence type="ECO:0000256" key="2">
    <source>
        <dbReference type="ARBA" id="ARBA00022553"/>
    </source>
</evidence>
<evidence type="ECO:0000313" key="7">
    <source>
        <dbReference type="EMBL" id="KAI3430982.1"/>
    </source>
</evidence>
<evidence type="ECO:0000313" key="8">
    <source>
        <dbReference type="Proteomes" id="UP001055712"/>
    </source>
</evidence>
<protein>
    <recommendedName>
        <fullName evidence="9">J domain-containing protein</fullName>
    </recommendedName>
</protein>
<dbReference type="PANTHER" id="PTHR15263">
    <property type="entry name" value="I-KAPPA-B-LIKE PROTEIN IKBL"/>
    <property type="match status" value="1"/>
</dbReference>
<keyword evidence="2" id="KW-0597">Phosphoprotein</keyword>
<dbReference type="GO" id="GO:0005634">
    <property type="term" value="C:nucleus"/>
    <property type="evidence" value="ECO:0007669"/>
    <property type="project" value="UniProtKB-SubCell"/>
</dbReference>
<dbReference type="Proteomes" id="UP001055712">
    <property type="component" value="Unassembled WGS sequence"/>
</dbReference>